<name>A0A8J6NXP1_9BACT</name>
<protein>
    <submittedName>
        <fullName evidence="1">Uncharacterized protein</fullName>
    </submittedName>
</protein>
<accession>A0A8J6NXP1</accession>
<proteinExistence type="predicted"/>
<evidence type="ECO:0000313" key="1">
    <source>
        <dbReference type="EMBL" id="MBC8430398.1"/>
    </source>
</evidence>
<evidence type="ECO:0000313" key="2">
    <source>
        <dbReference type="Proteomes" id="UP000605201"/>
    </source>
</evidence>
<sequence length="84" mass="9624">MANLKIRTFNDGNTKPTTTITVPLAIIRYAKKLMPKQFTKELQEKGIDIDTDMIVELSQNKEIRGTIVEIENHQKNEKIVIAIE</sequence>
<dbReference type="Proteomes" id="UP000605201">
    <property type="component" value="Unassembled WGS sequence"/>
</dbReference>
<dbReference type="AlphaFoldDB" id="A0A8J6NXP1"/>
<organism evidence="1 2">
    <name type="scientific">Candidatus Desulfatibia vada</name>
    <dbReference type="NCBI Taxonomy" id="2841696"/>
    <lineage>
        <taxon>Bacteria</taxon>
        <taxon>Pseudomonadati</taxon>
        <taxon>Thermodesulfobacteriota</taxon>
        <taxon>Desulfobacteria</taxon>
        <taxon>Desulfobacterales</taxon>
        <taxon>Desulfobacterales incertae sedis</taxon>
        <taxon>Candidatus Desulfatibia</taxon>
    </lineage>
</organism>
<reference evidence="1 2" key="1">
    <citation type="submission" date="2020-08" db="EMBL/GenBank/DDBJ databases">
        <title>Bridging the membrane lipid divide: bacteria of the FCB group superphylum have the potential to synthesize archaeal ether lipids.</title>
        <authorList>
            <person name="Villanueva L."/>
            <person name="Von Meijenfeldt F.A.B."/>
            <person name="Westbye A.B."/>
            <person name="Yadav S."/>
            <person name="Hopmans E.C."/>
            <person name="Dutilh B.E."/>
            <person name="Sinninghe Damste J.S."/>
        </authorList>
    </citation>
    <scope>NUCLEOTIDE SEQUENCE [LARGE SCALE GENOMIC DNA]</scope>
    <source>
        <strain evidence="1">NIOZ-UU17</strain>
    </source>
</reference>
<comment type="caution">
    <text evidence="1">The sequence shown here is derived from an EMBL/GenBank/DDBJ whole genome shotgun (WGS) entry which is preliminary data.</text>
</comment>
<gene>
    <name evidence="1" type="ORF">H8D96_00615</name>
</gene>
<dbReference type="EMBL" id="JACNIG010000036">
    <property type="protein sequence ID" value="MBC8430398.1"/>
    <property type="molecule type" value="Genomic_DNA"/>
</dbReference>